<proteinExistence type="predicted"/>
<organism evidence="3 4">
    <name type="scientific">Heligmosomoides polygyrus</name>
    <name type="common">Parasitic roundworm</name>
    <dbReference type="NCBI Taxonomy" id="6339"/>
    <lineage>
        <taxon>Eukaryota</taxon>
        <taxon>Metazoa</taxon>
        <taxon>Ecdysozoa</taxon>
        <taxon>Nematoda</taxon>
        <taxon>Chromadorea</taxon>
        <taxon>Rhabditida</taxon>
        <taxon>Rhabditina</taxon>
        <taxon>Rhabditomorpha</taxon>
        <taxon>Strongyloidea</taxon>
        <taxon>Heligmosomidae</taxon>
        <taxon>Heligmosomoides</taxon>
    </lineage>
</organism>
<dbReference type="AlphaFoldDB" id="A0A183GV75"/>
<feature type="transmembrane region" description="Helical" evidence="1">
    <location>
        <begin position="6"/>
        <end position="28"/>
    </location>
</feature>
<accession>A0A3P8FUG5</accession>
<dbReference type="Proteomes" id="UP000050761">
    <property type="component" value="Unassembled WGS sequence"/>
</dbReference>
<evidence type="ECO:0000256" key="1">
    <source>
        <dbReference type="SAM" id="Phobius"/>
    </source>
</evidence>
<dbReference type="EMBL" id="UZAH01040377">
    <property type="protein sequence ID" value="VDP58475.1"/>
    <property type="molecule type" value="Genomic_DNA"/>
</dbReference>
<reference evidence="4" key="2">
    <citation type="submission" date="2019-09" db="UniProtKB">
        <authorList>
            <consortium name="WormBaseParasite"/>
        </authorList>
    </citation>
    <scope>IDENTIFICATION</scope>
</reference>
<evidence type="ECO:0000313" key="3">
    <source>
        <dbReference type="Proteomes" id="UP000050761"/>
    </source>
</evidence>
<reference evidence="2 3" key="1">
    <citation type="submission" date="2018-11" db="EMBL/GenBank/DDBJ databases">
        <authorList>
            <consortium name="Pathogen Informatics"/>
        </authorList>
    </citation>
    <scope>NUCLEOTIDE SEQUENCE [LARGE SCALE GENOMIC DNA]</scope>
</reference>
<gene>
    <name evidence="2" type="ORF">HPBE_LOCUS26594</name>
</gene>
<keyword evidence="1" id="KW-0812">Transmembrane</keyword>
<keyword evidence="1" id="KW-1133">Transmembrane helix</keyword>
<keyword evidence="3" id="KW-1185">Reference proteome</keyword>
<accession>A0A183GV75</accession>
<dbReference type="WBParaSite" id="HPBE_0002659501-mRNA-1">
    <property type="protein sequence ID" value="HPBE_0002659501-mRNA-1"/>
    <property type="gene ID" value="HPBE_0002659501"/>
</dbReference>
<keyword evidence="1" id="KW-0472">Membrane</keyword>
<evidence type="ECO:0000313" key="2">
    <source>
        <dbReference type="EMBL" id="VDP58475.1"/>
    </source>
</evidence>
<dbReference type="OrthoDB" id="5871586at2759"/>
<sequence length="150" mass="17170">MEVEETPGWFTISNGILLVWEGVCGLIIGDDIRLFKIRNEKVLNIDLHGLQTSQISSDGYWECVEISGNLEDGSTMFYYHADNTHNARLILEHLTEVTCLDIKSLTIRLDPDPLRLFSPAQMSNRLKMWALLGDEFCSEFRLVLDHNMPL</sequence>
<evidence type="ECO:0000313" key="4">
    <source>
        <dbReference type="WBParaSite" id="HPBE_0002659501-mRNA-1"/>
    </source>
</evidence>
<protein>
    <submittedName>
        <fullName evidence="4">Ig-like domain-containing protein</fullName>
    </submittedName>
</protein>
<name>A0A183GV75_HELPZ</name>